<evidence type="ECO:0000256" key="10">
    <source>
        <dbReference type="SAM" id="Phobius"/>
    </source>
</evidence>
<dbReference type="SMART" id="SM00387">
    <property type="entry name" value="HATPase_c"/>
    <property type="match status" value="1"/>
</dbReference>
<dbReference type="SMART" id="SM00388">
    <property type="entry name" value="HisKA"/>
    <property type="match status" value="1"/>
</dbReference>
<keyword evidence="4" id="KW-0808">Transferase</keyword>
<protein>
    <recommendedName>
        <fullName evidence="2">histidine kinase</fullName>
        <ecNumber evidence="2">2.7.13.3</ecNumber>
    </recommendedName>
</protein>
<dbReference type="PRINTS" id="PR00344">
    <property type="entry name" value="BCTRLSENSOR"/>
</dbReference>
<keyword evidence="13" id="KW-1185">Reference proteome</keyword>
<keyword evidence="5" id="KW-0547">Nucleotide-binding</keyword>
<feature type="region of interest" description="Disordered" evidence="9">
    <location>
        <begin position="66"/>
        <end position="86"/>
    </location>
</feature>
<feature type="domain" description="Histidine kinase" evidence="11">
    <location>
        <begin position="438"/>
        <end position="643"/>
    </location>
</feature>
<evidence type="ECO:0000256" key="3">
    <source>
        <dbReference type="ARBA" id="ARBA00022553"/>
    </source>
</evidence>
<keyword evidence="3" id="KW-0597">Phosphoprotein</keyword>
<dbReference type="KEGG" id="pprt:ET464_08125"/>
<feature type="transmembrane region" description="Helical" evidence="10">
    <location>
        <begin position="196"/>
        <end position="216"/>
    </location>
</feature>
<dbReference type="PROSITE" id="PS50109">
    <property type="entry name" value="HIS_KIN"/>
    <property type="match status" value="1"/>
</dbReference>
<dbReference type="Gene3D" id="1.10.287.130">
    <property type="match status" value="1"/>
</dbReference>
<dbReference type="EC" id="2.7.13.3" evidence="2"/>
<evidence type="ECO:0000256" key="5">
    <source>
        <dbReference type="ARBA" id="ARBA00022741"/>
    </source>
</evidence>
<dbReference type="GO" id="GO:0000155">
    <property type="term" value="F:phosphorelay sensor kinase activity"/>
    <property type="evidence" value="ECO:0007669"/>
    <property type="project" value="InterPro"/>
</dbReference>
<feature type="transmembrane region" description="Helical" evidence="10">
    <location>
        <begin position="293"/>
        <end position="316"/>
    </location>
</feature>
<feature type="transmembrane region" description="Helical" evidence="10">
    <location>
        <begin position="322"/>
        <end position="344"/>
    </location>
</feature>
<keyword evidence="7" id="KW-0067">ATP-binding</keyword>
<evidence type="ECO:0000256" key="7">
    <source>
        <dbReference type="ARBA" id="ARBA00022840"/>
    </source>
</evidence>
<dbReference type="EMBL" id="CP035492">
    <property type="protein sequence ID" value="QAY66381.1"/>
    <property type="molecule type" value="Genomic_DNA"/>
</dbReference>
<dbReference type="InterPro" id="IPR003594">
    <property type="entry name" value="HATPase_dom"/>
</dbReference>
<evidence type="ECO:0000256" key="1">
    <source>
        <dbReference type="ARBA" id="ARBA00000085"/>
    </source>
</evidence>
<keyword evidence="10" id="KW-1133">Transmembrane helix</keyword>
<dbReference type="InterPro" id="IPR005467">
    <property type="entry name" value="His_kinase_dom"/>
</dbReference>
<proteinExistence type="predicted"/>
<keyword evidence="8" id="KW-0902">Two-component regulatory system</keyword>
<dbReference type="SUPFAM" id="SSF55874">
    <property type="entry name" value="ATPase domain of HSP90 chaperone/DNA topoisomerase II/histidine kinase"/>
    <property type="match status" value="1"/>
</dbReference>
<evidence type="ECO:0000313" key="12">
    <source>
        <dbReference type="EMBL" id="QAY66381.1"/>
    </source>
</evidence>
<evidence type="ECO:0000256" key="4">
    <source>
        <dbReference type="ARBA" id="ARBA00022679"/>
    </source>
</evidence>
<feature type="transmembrane region" description="Helical" evidence="10">
    <location>
        <begin position="351"/>
        <end position="374"/>
    </location>
</feature>
<comment type="catalytic activity">
    <reaction evidence="1">
        <text>ATP + protein L-histidine = ADP + protein N-phospho-L-histidine.</text>
        <dbReference type="EC" id="2.7.13.3"/>
    </reaction>
</comment>
<name>A0A4V0YF40_9BACL</name>
<dbReference type="PANTHER" id="PTHR43065">
    <property type="entry name" value="SENSOR HISTIDINE KINASE"/>
    <property type="match status" value="1"/>
</dbReference>
<dbReference type="InterPro" id="IPR036890">
    <property type="entry name" value="HATPase_C_sf"/>
</dbReference>
<evidence type="ECO:0000313" key="13">
    <source>
        <dbReference type="Proteomes" id="UP000293568"/>
    </source>
</evidence>
<dbReference type="AlphaFoldDB" id="A0A4V0YF40"/>
<evidence type="ECO:0000256" key="8">
    <source>
        <dbReference type="ARBA" id="ARBA00023012"/>
    </source>
</evidence>
<sequence>MIQIKLEWTEMKSAHYLMIGALIFIIGTMFQIQQVSLNNESKQNVSIITKWDYQWLNESGRPFSAAWADDADPNKWEKADPNSPMTKRANQATALLLRVQIPPLPYATPGIWLKRVYGTAVSVSIEHQNNPIYQIERSYGYDVNYALLPLTGIDNGSSLIILLRLSEERQSLEPEMVVGDYYHMLPQYERFGLIELFYGGSFLFIALAMVTCLFFLKREQRSMWMSLCFIFFCLGVIIVSYSPAFYHHYGAYGKPLLAGFDIALFLIAPALAVFFEQVLGPGIYGMTKKFRQLLMPATAILVLLWVLGKTVVPSISLSLLEVLPVTIMGSILFIILMIHSIGYASKGNQDAIILLVGHSVFTVVTMLEIIRYFQDETYHLIYWKWGLLLFLLSLIAVMGRQFSANHDQLVQYSQELEMFNREIQRSEKMELISQLAASIAHEVRNPLQVTRGFLQLLGEKAVEKDRQYLTLAIEELDRASGIITQFLTFAKPQMDDVATFNITEELYTIYDMLKPLSVMQSATLELVAEPELYTVGNADKFKQAVINMIKNSLEATTEGEGWIRIHAAAERKEIVIHVLDNGEGIDQEAMNKLGEPYFSSKSKGTGLGLMVTFRIIEAMNGTLRFNSTKGEGTAAAIRLPAAAAPKKEAHTPD</sequence>
<evidence type="ECO:0000256" key="6">
    <source>
        <dbReference type="ARBA" id="ARBA00022777"/>
    </source>
</evidence>
<dbReference type="SUPFAM" id="SSF47384">
    <property type="entry name" value="Homodimeric domain of signal transducing histidine kinase"/>
    <property type="match status" value="1"/>
</dbReference>
<dbReference type="Gene3D" id="3.30.565.10">
    <property type="entry name" value="Histidine kinase-like ATPase, C-terminal domain"/>
    <property type="match status" value="1"/>
</dbReference>
<feature type="transmembrane region" description="Helical" evidence="10">
    <location>
        <begin position="262"/>
        <end position="286"/>
    </location>
</feature>
<dbReference type="InterPro" id="IPR036097">
    <property type="entry name" value="HisK_dim/P_sf"/>
</dbReference>
<gene>
    <name evidence="12" type="ORF">ET464_08125</name>
</gene>
<dbReference type="Proteomes" id="UP000293568">
    <property type="component" value="Chromosome"/>
</dbReference>
<keyword evidence="6 12" id="KW-0418">Kinase</keyword>
<dbReference type="GO" id="GO:0005524">
    <property type="term" value="F:ATP binding"/>
    <property type="evidence" value="ECO:0007669"/>
    <property type="project" value="UniProtKB-KW"/>
</dbReference>
<dbReference type="OrthoDB" id="9815750at2"/>
<accession>A0A4V0YF40</accession>
<dbReference type="Pfam" id="PF02518">
    <property type="entry name" value="HATPase_c"/>
    <property type="match status" value="1"/>
</dbReference>
<organism evidence="12 13">
    <name type="scientific">Paenibacillus protaetiae</name>
    <dbReference type="NCBI Taxonomy" id="2509456"/>
    <lineage>
        <taxon>Bacteria</taxon>
        <taxon>Bacillati</taxon>
        <taxon>Bacillota</taxon>
        <taxon>Bacilli</taxon>
        <taxon>Bacillales</taxon>
        <taxon>Paenibacillaceae</taxon>
        <taxon>Paenibacillus</taxon>
    </lineage>
</organism>
<evidence type="ECO:0000256" key="9">
    <source>
        <dbReference type="SAM" id="MobiDB-lite"/>
    </source>
</evidence>
<keyword evidence="10" id="KW-0812">Transmembrane</keyword>
<dbReference type="PANTHER" id="PTHR43065:SF53">
    <property type="entry name" value="SPORULATION KINASE B"/>
    <property type="match status" value="1"/>
</dbReference>
<feature type="transmembrane region" description="Helical" evidence="10">
    <location>
        <begin position="380"/>
        <end position="399"/>
    </location>
</feature>
<feature type="transmembrane region" description="Helical" evidence="10">
    <location>
        <begin position="223"/>
        <end position="242"/>
    </location>
</feature>
<dbReference type="InterPro" id="IPR003661">
    <property type="entry name" value="HisK_dim/P_dom"/>
</dbReference>
<feature type="transmembrane region" description="Helical" evidence="10">
    <location>
        <begin position="14"/>
        <end position="32"/>
    </location>
</feature>
<dbReference type="CDD" id="cd00082">
    <property type="entry name" value="HisKA"/>
    <property type="match status" value="1"/>
</dbReference>
<reference evidence="12 13" key="1">
    <citation type="submission" date="2019-01" db="EMBL/GenBank/DDBJ databases">
        <title>Genome sequencing of strain FW100M-2.</title>
        <authorList>
            <person name="Heo J."/>
            <person name="Kim S.-J."/>
            <person name="Kim J.-S."/>
            <person name="Hong S.-B."/>
            <person name="Kwon S.-W."/>
        </authorList>
    </citation>
    <scope>NUCLEOTIDE SEQUENCE [LARGE SCALE GENOMIC DNA]</scope>
    <source>
        <strain evidence="12 13">FW100M-2</strain>
    </source>
</reference>
<evidence type="ECO:0000259" key="11">
    <source>
        <dbReference type="PROSITE" id="PS50109"/>
    </source>
</evidence>
<keyword evidence="10" id="KW-0472">Membrane</keyword>
<evidence type="ECO:0000256" key="2">
    <source>
        <dbReference type="ARBA" id="ARBA00012438"/>
    </source>
</evidence>
<dbReference type="InterPro" id="IPR004358">
    <property type="entry name" value="Sig_transdc_His_kin-like_C"/>
</dbReference>
<dbReference type="Pfam" id="PF00512">
    <property type="entry name" value="HisKA"/>
    <property type="match status" value="1"/>
</dbReference>